<accession>A0AAV7E4T9</accession>
<dbReference type="SUPFAM" id="SSF140111">
    <property type="entry name" value="Endosomal sorting complex assembly domain"/>
    <property type="match status" value="1"/>
</dbReference>
<sequence>MSKSPYMITDLPPPDRRFSNGILDALKNKSLEEFQRLLTDKKEYSEFLHSIEPVRHLDLAYSDQTKHLKELASNNLEKASQLTELKNQCTVIRAELGAAYQRLHELKKMEDEINSVYSASSLLDTLRGEALKSANDSDVLHHKFLAGELPVSEFVPKYSKERTLYHRRMVTHLAAKYSSCLMYYDHV</sequence>
<gene>
    <name evidence="7" type="ORF">H6P81_019053</name>
</gene>
<dbReference type="EMBL" id="JAINDJ010000007">
    <property type="protein sequence ID" value="KAG9443199.1"/>
    <property type="molecule type" value="Genomic_DNA"/>
</dbReference>
<evidence type="ECO:0000313" key="8">
    <source>
        <dbReference type="Proteomes" id="UP000825729"/>
    </source>
</evidence>
<name>A0AAV7E4T9_ARIFI</name>
<dbReference type="InterPro" id="IPR029012">
    <property type="entry name" value="Helix_hairpin_bin_sf"/>
</dbReference>
<keyword evidence="4" id="KW-0967">Endosome</keyword>
<dbReference type="PANTHER" id="PTHR13678:SF2">
    <property type="entry name" value="VACUOLAR PROTEIN SORTING-ASSOCIATED PROTEIN 37A"/>
    <property type="match status" value="1"/>
</dbReference>
<feature type="domain" description="VPS37 C-terminal" evidence="6">
    <location>
        <begin position="27"/>
        <end position="169"/>
    </location>
</feature>
<comment type="caution">
    <text evidence="7">The sequence shown here is derived from an EMBL/GenBank/DDBJ whole genome shotgun (WGS) entry which is preliminary data.</text>
</comment>
<dbReference type="GO" id="GO:0000813">
    <property type="term" value="C:ESCRT I complex"/>
    <property type="evidence" value="ECO:0007669"/>
    <property type="project" value="UniProtKB-ARBA"/>
</dbReference>
<evidence type="ECO:0000256" key="3">
    <source>
        <dbReference type="ARBA" id="ARBA00022448"/>
    </source>
</evidence>
<keyword evidence="8" id="KW-1185">Reference proteome</keyword>
<dbReference type="GO" id="GO:0006612">
    <property type="term" value="P:protein targeting to membrane"/>
    <property type="evidence" value="ECO:0007669"/>
    <property type="project" value="TreeGrafter"/>
</dbReference>
<evidence type="ECO:0000259" key="6">
    <source>
        <dbReference type="Pfam" id="PF07200"/>
    </source>
</evidence>
<organism evidence="7 8">
    <name type="scientific">Aristolochia fimbriata</name>
    <name type="common">White veined hardy Dutchman's pipe vine</name>
    <dbReference type="NCBI Taxonomy" id="158543"/>
    <lineage>
        <taxon>Eukaryota</taxon>
        <taxon>Viridiplantae</taxon>
        <taxon>Streptophyta</taxon>
        <taxon>Embryophyta</taxon>
        <taxon>Tracheophyta</taxon>
        <taxon>Spermatophyta</taxon>
        <taxon>Magnoliopsida</taxon>
        <taxon>Magnoliidae</taxon>
        <taxon>Piperales</taxon>
        <taxon>Aristolochiaceae</taxon>
        <taxon>Aristolochia</taxon>
    </lineage>
</organism>
<evidence type="ECO:0000256" key="1">
    <source>
        <dbReference type="ARBA" id="ARBA00004177"/>
    </source>
</evidence>
<dbReference type="InterPro" id="IPR009851">
    <property type="entry name" value="Mod_r"/>
</dbReference>
<dbReference type="GO" id="GO:0043162">
    <property type="term" value="P:ubiquitin-dependent protein catabolic process via the multivesicular body sorting pathway"/>
    <property type="evidence" value="ECO:0007669"/>
    <property type="project" value="TreeGrafter"/>
</dbReference>
<dbReference type="Proteomes" id="UP000825729">
    <property type="component" value="Unassembled WGS sequence"/>
</dbReference>
<comment type="subcellular location">
    <subcellularLocation>
        <location evidence="1">Endosome</location>
    </subcellularLocation>
</comment>
<dbReference type="Pfam" id="PF07200">
    <property type="entry name" value="Mod_r"/>
    <property type="match status" value="1"/>
</dbReference>
<evidence type="ECO:0000313" key="7">
    <source>
        <dbReference type="EMBL" id="KAG9443199.1"/>
    </source>
</evidence>
<evidence type="ECO:0000256" key="4">
    <source>
        <dbReference type="ARBA" id="ARBA00022753"/>
    </source>
</evidence>
<keyword evidence="5" id="KW-0653">Protein transport</keyword>
<dbReference type="AlphaFoldDB" id="A0AAV7E4T9"/>
<evidence type="ECO:0000256" key="5">
    <source>
        <dbReference type="ARBA" id="ARBA00022927"/>
    </source>
</evidence>
<keyword evidence="3" id="KW-0813">Transport</keyword>
<reference evidence="7 8" key="1">
    <citation type="submission" date="2021-07" db="EMBL/GenBank/DDBJ databases">
        <title>The Aristolochia fimbriata genome: insights into angiosperm evolution, floral development and chemical biosynthesis.</title>
        <authorList>
            <person name="Jiao Y."/>
        </authorList>
    </citation>
    <scope>NUCLEOTIDE SEQUENCE [LARGE SCALE GENOMIC DNA]</scope>
    <source>
        <strain evidence="7">IBCAS-2021</strain>
        <tissue evidence="7">Leaf</tissue>
    </source>
</reference>
<protein>
    <recommendedName>
        <fullName evidence="6">VPS37 C-terminal domain-containing protein</fullName>
    </recommendedName>
</protein>
<comment type="similarity">
    <text evidence="2">Belongs to the VPS37 family.</text>
</comment>
<dbReference type="PANTHER" id="PTHR13678">
    <property type="entry name" value="VACUOLAR PROTEIN SORTING-ASSOCIATED PROTEIN 37"/>
    <property type="match status" value="1"/>
</dbReference>
<proteinExistence type="inferred from homology"/>
<dbReference type="Gene3D" id="1.10.287.660">
    <property type="entry name" value="Helix hairpin bin"/>
    <property type="match status" value="1"/>
</dbReference>
<evidence type="ECO:0000256" key="2">
    <source>
        <dbReference type="ARBA" id="ARBA00007617"/>
    </source>
</evidence>
<dbReference type="InterPro" id="IPR037202">
    <property type="entry name" value="ESCRT_assembly_dom"/>
</dbReference>
<dbReference type="GO" id="GO:0006623">
    <property type="term" value="P:protein targeting to vacuole"/>
    <property type="evidence" value="ECO:0007669"/>
    <property type="project" value="TreeGrafter"/>
</dbReference>